<keyword evidence="1" id="KW-0812">Transmembrane</keyword>
<proteinExistence type="predicted"/>
<dbReference type="InterPro" id="IPR007404">
    <property type="entry name" value="YdjM-like"/>
</dbReference>
<feature type="transmembrane region" description="Helical" evidence="1">
    <location>
        <begin position="62"/>
        <end position="80"/>
    </location>
</feature>
<dbReference type="RefSeq" id="WP_269919855.1">
    <property type="nucleotide sequence ID" value="NZ_JANUVP010000025.1"/>
</dbReference>
<keyword evidence="1" id="KW-0472">Membrane</keyword>
<dbReference type="PANTHER" id="PTHR35531">
    <property type="entry name" value="INNER MEMBRANE PROTEIN YBCI-RELATED"/>
    <property type="match status" value="1"/>
</dbReference>
<dbReference type="PIRSF" id="PIRSF030780">
    <property type="entry name" value="Md_memb_hyd_prd"/>
    <property type="match status" value="1"/>
</dbReference>
<dbReference type="Pfam" id="PF04307">
    <property type="entry name" value="YdjM"/>
    <property type="match status" value="1"/>
</dbReference>
<name>A0ABU9K362_9BACI</name>
<evidence type="ECO:0000313" key="3">
    <source>
        <dbReference type="Proteomes" id="UP001459714"/>
    </source>
</evidence>
<gene>
    <name evidence="2" type="ORF">NST17_20680</name>
</gene>
<accession>A0ABU9K362</accession>
<organism evidence="2 3">
    <name type="scientific">Caldifermentibacillus hisashii</name>
    <dbReference type="NCBI Taxonomy" id="996558"/>
    <lineage>
        <taxon>Bacteria</taxon>
        <taxon>Bacillati</taxon>
        <taxon>Bacillota</taxon>
        <taxon>Bacilli</taxon>
        <taxon>Bacillales</taxon>
        <taxon>Bacillaceae</taxon>
        <taxon>Caldifermentibacillus</taxon>
    </lineage>
</organism>
<reference evidence="2 3" key="1">
    <citation type="submission" date="2024-03" db="EMBL/GenBank/DDBJ databases">
        <title>Bacilli Hybrid Assemblies.</title>
        <authorList>
            <person name="Kovac J."/>
        </authorList>
    </citation>
    <scope>NUCLEOTIDE SEQUENCE [LARGE SCALE GENOMIC DNA]</scope>
    <source>
        <strain evidence="2 3">FSL M8-0022</strain>
    </source>
</reference>
<keyword evidence="3" id="KW-1185">Reference proteome</keyword>
<feature type="transmembrane region" description="Helical" evidence="1">
    <location>
        <begin position="86"/>
        <end position="109"/>
    </location>
</feature>
<evidence type="ECO:0000256" key="1">
    <source>
        <dbReference type="SAM" id="Phobius"/>
    </source>
</evidence>
<dbReference type="InterPro" id="IPR016956">
    <property type="entry name" value="YdjM"/>
</dbReference>
<dbReference type="PANTHER" id="PTHR35531:SF1">
    <property type="entry name" value="INNER MEMBRANE PROTEIN YBCI-RELATED"/>
    <property type="match status" value="1"/>
</dbReference>
<protein>
    <submittedName>
        <fullName evidence="2">Metal-dependent hydrolase</fullName>
    </submittedName>
</protein>
<keyword evidence="1" id="KW-1133">Transmembrane helix</keyword>
<feature type="transmembrane region" description="Helical" evidence="1">
    <location>
        <begin position="130"/>
        <end position="148"/>
    </location>
</feature>
<comment type="caution">
    <text evidence="2">The sequence shown here is derived from an EMBL/GenBank/DDBJ whole genome shotgun (WGS) entry which is preliminary data.</text>
</comment>
<dbReference type="Proteomes" id="UP001459714">
    <property type="component" value="Unassembled WGS sequence"/>
</dbReference>
<keyword evidence="2" id="KW-0378">Hydrolase</keyword>
<dbReference type="GO" id="GO:0016787">
    <property type="term" value="F:hydrolase activity"/>
    <property type="evidence" value="ECO:0007669"/>
    <property type="project" value="UniProtKB-KW"/>
</dbReference>
<sequence length="151" mass="17148">MEWTTHALTGMVLGYAVTNNWKMAVISGLTAIIPDLDEPKSRFGKPFFFISIPLNQLFGHRTFTHSLLFVAITGLITLLFGPKVSIASMIGILAHIFGDMLTGRVQLFYPKKMKVGLKISRMAFLITDRFTRLMALLWLWVIVYQDVLRNI</sequence>
<evidence type="ECO:0000313" key="2">
    <source>
        <dbReference type="EMBL" id="MEL3959572.1"/>
    </source>
</evidence>
<dbReference type="EMBL" id="JBBYAK010000003">
    <property type="protein sequence ID" value="MEL3959572.1"/>
    <property type="molecule type" value="Genomic_DNA"/>
</dbReference>